<dbReference type="RefSeq" id="WP_115028978.1">
    <property type="nucleotide sequence ID" value="NZ_UFYA01000001.1"/>
</dbReference>
<dbReference type="Pfam" id="PF00300">
    <property type="entry name" value="His_Phos_1"/>
    <property type="match status" value="1"/>
</dbReference>
<gene>
    <name evidence="1" type="ORF">NCTC7915_00018</name>
</gene>
<dbReference type="PANTHER" id="PTHR48100">
    <property type="entry name" value="BROAD-SPECIFICITY PHOSPHATASE YOR283W-RELATED"/>
    <property type="match status" value="1"/>
</dbReference>
<organism evidence="1 2">
    <name type="scientific">Dermatophilus congolensis</name>
    <dbReference type="NCBI Taxonomy" id="1863"/>
    <lineage>
        <taxon>Bacteria</taxon>
        <taxon>Bacillati</taxon>
        <taxon>Actinomycetota</taxon>
        <taxon>Actinomycetes</taxon>
        <taxon>Micrococcales</taxon>
        <taxon>Dermatophilaceae</taxon>
        <taxon>Dermatophilus</taxon>
    </lineage>
</organism>
<name>A0AA46GZC1_9MICO</name>
<protein>
    <submittedName>
        <fullName evidence="1">Bifunctional RNase H/acid phosphatase</fullName>
    </submittedName>
</protein>
<dbReference type="GO" id="GO:0016791">
    <property type="term" value="F:phosphatase activity"/>
    <property type="evidence" value="ECO:0007669"/>
    <property type="project" value="TreeGrafter"/>
</dbReference>
<dbReference type="SUPFAM" id="SSF53254">
    <property type="entry name" value="Phosphoglycerate mutase-like"/>
    <property type="match status" value="1"/>
</dbReference>
<dbReference type="InterPro" id="IPR029033">
    <property type="entry name" value="His_PPase_superfam"/>
</dbReference>
<dbReference type="EMBL" id="UFYA01000001">
    <property type="protein sequence ID" value="STD02879.1"/>
    <property type="molecule type" value="Genomic_DNA"/>
</dbReference>
<dbReference type="Proteomes" id="UP000254118">
    <property type="component" value="Unassembled WGS sequence"/>
</dbReference>
<dbReference type="Gene3D" id="3.40.50.1240">
    <property type="entry name" value="Phosphoglycerate mutase-like"/>
    <property type="match status" value="1"/>
</dbReference>
<dbReference type="SMART" id="SM00855">
    <property type="entry name" value="PGAM"/>
    <property type="match status" value="1"/>
</dbReference>
<reference evidence="1 2" key="1">
    <citation type="submission" date="2018-06" db="EMBL/GenBank/DDBJ databases">
        <authorList>
            <consortium name="Pathogen Informatics"/>
            <person name="Doyle S."/>
        </authorList>
    </citation>
    <scope>NUCLEOTIDE SEQUENCE [LARGE SCALE GENOMIC DNA]</scope>
    <source>
        <strain evidence="1 2">NCTC7915</strain>
    </source>
</reference>
<dbReference type="InterPro" id="IPR050275">
    <property type="entry name" value="PGM_Phosphatase"/>
</dbReference>
<evidence type="ECO:0000313" key="2">
    <source>
        <dbReference type="Proteomes" id="UP000254118"/>
    </source>
</evidence>
<dbReference type="GO" id="GO:0005737">
    <property type="term" value="C:cytoplasm"/>
    <property type="evidence" value="ECO:0007669"/>
    <property type="project" value="TreeGrafter"/>
</dbReference>
<accession>A0AA46GZC1</accession>
<dbReference type="PANTHER" id="PTHR48100:SF51">
    <property type="entry name" value="PHOSPHOGLYCERATE MUTASE"/>
    <property type="match status" value="1"/>
</dbReference>
<dbReference type="InterPro" id="IPR013078">
    <property type="entry name" value="His_Pase_superF_clade-1"/>
</dbReference>
<dbReference type="CDD" id="cd07067">
    <property type="entry name" value="HP_PGM_like"/>
    <property type="match status" value="1"/>
</dbReference>
<dbReference type="AlphaFoldDB" id="A0AA46GZC1"/>
<comment type="caution">
    <text evidence="1">The sequence shown here is derived from an EMBL/GenBank/DDBJ whole genome shotgun (WGS) entry which is preliminary data.</text>
</comment>
<sequence>MSTSSKSSRETTVHFLRHGEVYNPARIIYGRLPNYHLSERGHAMAELAAQSLRNFPVGLVVSSPLERAQETAQPVAANHNLPIYTDPRIIEAQNSFEGHKFGQGQASLRNPATWKLIRNPFRPSWGEPYTHLATRMREALHAAVEASHRLADGADVVAVSHQLPIWELRLSVEGRRLWHDPRKRECGLASITSFTLRDHEIIAIAYSEPAAELYPGSTGGVGA</sequence>
<evidence type="ECO:0000313" key="1">
    <source>
        <dbReference type="EMBL" id="STD02879.1"/>
    </source>
</evidence>
<proteinExistence type="predicted"/>